<accession>A0A4Y7TFR6</accession>
<keyword evidence="3" id="KW-1185">Reference proteome</keyword>
<evidence type="ECO:0000313" key="3">
    <source>
        <dbReference type="Proteomes" id="UP000298030"/>
    </source>
</evidence>
<name>A0A4Y7TFR6_COPMI</name>
<feature type="compositionally biased region" description="Pro residues" evidence="1">
    <location>
        <begin position="23"/>
        <end position="40"/>
    </location>
</feature>
<sequence length="55" mass="5831">MAQSSPSSSSARHQGIPSSSHPLLPPIYPRLRPTSPPPPLLRARNLKPPCPGALI</sequence>
<proteinExistence type="predicted"/>
<protein>
    <submittedName>
        <fullName evidence="2">Uncharacterized protein</fullName>
    </submittedName>
</protein>
<dbReference type="Proteomes" id="UP000298030">
    <property type="component" value="Unassembled WGS sequence"/>
</dbReference>
<gene>
    <name evidence="2" type="ORF">FA13DRAFT_1731295</name>
</gene>
<comment type="caution">
    <text evidence="2">The sequence shown here is derived from an EMBL/GenBank/DDBJ whole genome shotgun (WGS) entry which is preliminary data.</text>
</comment>
<feature type="non-terminal residue" evidence="2">
    <location>
        <position position="55"/>
    </location>
</feature>
<dbReference type="EMBL" id="QPFP01000014">
    <property type="protein sequence ID" value="TEB32778.1"/>
    <property type="molecule type" value="Genomic_DNA"/>
</dbReference>
<feature type="region of interest" description="Disordered" evidence="1">
    <location>
        <begin position="1"/>
        <end position="55"/>
    </location>
</feature>
<evidence type="ECO:0000313" key="2">
    <source>
        <dbReference type="EMBL" id="TEB32778.1"/>
    </source>
</evidence>
<organism evidence="2 3">
    <name type="scientific">Coprinellus micaceus</name>
    <name type="common">Glistening ink-cap mushroom</name>
    <name type="synonym">Coprinus micaceus</name>
    <dbReference type="NCBI Taxonomy" id="71717"/>
    <lineage>
        <taxon>Eukaryota</taxon>
        <taxon>Fungi</taxon>
        <taxon>Dikarya</taxon>
        <taxon>Basidiomycota</taxon>
        <taxon>Agaricomycotina</taxon>
        <taxon>Agaricomycetes</taxon>
        <taxon>Agaricomycetidae</taxon>
        <taxon>Agaricales</taxon>
        <taxon>Agaricineae</taxon>
        <taxon>Psathyrellaceae</taxon>
        <taxon>Coprinellus</taxon>
    </lineage>
</organism>
<feature type="compositionally biased region" description="Low complexity" evidence="1">
    <location>
        <begin position="1"/>
        <end position="22"/>
    </location>
</feature>
<evidence type="ECO:0000256" key="1">
    <source>
        <dbReference type="SAM" id="MobiDB-lite"/>
    </source>
</evidence>
<dbReference type="AlphaFoldDB" id="A0A4Y7TFR6"/>
<reference evidence="2 3" key="1">
    <citation type="journal article" date="2019" name="Nat. Ecol. Evol.">
        <title>Megaphylogeny resolves global patterns of mushroom evolution.</title>
        <authorList>
            <person name="Varga T."/>
            <person name="Krizsan K."/>
            <person name="Foldi C."/>
            <person name="Dima B."/>
            <person name="Sanchez-Garcia M."/>
            <person name="Sanchez-Ramirez S."/>
            <person name="Szollosi G.J."/>
            <person name="Szarkandi J.G."/>
            <person name="Papp V."/>
            <person name="Albert L."/>
            <person name="Andreopoulos W."/>
            <person name="Angelini C."/>
            <person name="Antonin V."/>
            <person name="Barry K.W."/>
            <person name="Bougher N.L."/>
            <person name="Buchanan P."/>
            <person name="Buyck B."/>
            <person name="Bense V."/>
            <person name="Catcheside P."/>
            <person name="Chovatia M."/>
            <person name="Cooper J."/>
            <person name="Damon W."/>
            <person name="Desjardin D."/>
            <person name="Finy P."/>
            <person name="Geml J."/>
            <person name="Haridas S."/>
            <person name="Hughes K."/>
            <person name="Justo A."/>
            <person name="Karasinski D."/>
            <person name="Kautmanova I."/>
            <person name="Kiss B."/>
            <person name="Kocsube S."/>
            <person name="Kotiranta H."/>
            <person name="LaButti K.M."/>
            <person name="Lechner B.E."/>
            <person name="Liimatainen K."/>
            <person name="Lipzen A."/>
            <person name="Lukacs Z."/>
            <person name="Mihaltcheva S."/>
            <person name="Morgado L.N."/>
            <person name="Niskanen T."/>
            <person name="Noordeloos M.E."/>
            <person name="Ohm R.A."/>
            <person name="Ortiz-Santana B."/>
            <person name="Ovrebo C."/>
            <person name="Racz N."/>
            <person name="Riley R."/>
            <person name="Savchenko A."/>
            <person name="Shiryaev A."/>
            <person name="Soop K."/>
            <person name="Spirin V."/>
            <person name="Szebenyi C."/>
            <person name="Tomsovsky M."/>
            <person name="Tulloss R.E."/>
            <person name="Uehling J."/>
            <person name="Grigoriev I.V."/>
            <person name="Vagvolgyi C."/>
            <person name="Papp T."/>
            <person name="Martin F.M."/>
            <person name="Miettinen O."/>
            <person name="Hibbett D.S."/>
            <person name="Nagy L.G."/>
        </authorList>
    </citation>
    <scope>NUCLEOTIDE SEQUENCE [LARGE SCALE GENOMIC DNA]</scope>
    <source>
        <strain evidence="2 3">FP101781</strain>
    </source>
</reference>